<dbReference type="PANTHER" id="PTHR12307">
    <property type="entry name" value="PROTEIN PHOSPHATASE 1 REGULATORY SUBUNIT"/>
    <property type="match status" value="1"/>
</dbReference>
<protein>
    <submittedName>
        <fullName evidence="3">Glycogen-binding subunit 76A like protein</fullName>
    </submittedName>
</protein>
<dbReference type="AlphaFoldDB" id="A0A8T0E3P6"/>
<evidence type="ECO:0000256" key="1">
    <source>
        <dbReference type="SAM" id="MobiDB-lite"/>
    </source>
</evidence>
<dbReference type="EMBL" id="JABXBU010002231">
    <property type="protein sequence ID" value="KAF8764805.1"/>
    <property type="molecule type" value="Genomic_DNA"/>
</dbReference>
<dbReference type="PROSITE" id="PS51159">
    <property type="entry name" value="CBM21"/>
    <property type="match status" value="1"/>
</dbReference>
<evidence type="ECO:0000313" key="4">
    <source>
        <dbReference type="Proteomes" id="UP000807504"/>
    </source>
</evidence>
<evidence type="ECO:0000259" key="2">
    <source>
        <dbReference type="PROSITE" id="PS51159"/>
    </source>
</evidence>
<organism evidence="3 4">
    <name type="scientific">Argiope bruennichi</name>
    <name type="common">Wasp spider</name>
    <name type="synonym">Aranea bruennichi</name>
    <dbReference type="NCBI Taxonomy" id="94029"/>
    <lineage>
        <taxon>Eukaryota</taxon>
        <taxon>Metazoa</taxon>
        <taxon>Ecdysozoa</taxon>
        <taxon>Arthropoda</taxon>
        <taxon>Chelicerata</taxon>
        <taxon>Arachnida</taxon>
        <taxon>Araneae</taxon>
        <taxon>Araneomorphae</taxon>
        <taxon>Entelegynae</taxon>
        <taxon>Araneoidea</taxon>
        <taxon>Araneidae</taxon>
        <taxon>Argiope</taxon>
    </lineage>
</organism>
<reference evidence="3" key="1">
    <citation type="journal article" date="2020" name="bioRxiv">
        <title>Chromosome-level reference genome of the European wasp spider Argiope bruennichi: a resource for studies on range expansion and evolutionary adaptation.</title>
        <authorList>
            <person name="Sheffer M.M."/>
            <person name="Hoppe A."/>
            <person name="Krehenwinkel H."/>
            <person name="Uhl G."/>
            <person name="Kuss A.W."/>
            <person name="Jensen L."/>
            <person name="Jensen C."/>
            <person name="Gillespie R.G."/>
            <person name="Hoff K.J."/>
            <person name="Prost S."/>
        </authorList>
    </citation>
    <scope>NUCLEOTIDE SEQUENCE</scope>
</reference>
<dbReference type="GO" id="GO:0000164">
    <property type="term" value="C:protein phosphatase type 1 complex"/>
    <property type="evidence" value="ECO:0007669"/>
    <property type="project" value="TreeGrafter"/>
</dbReference>
<dbReference type="GO" id="GO:0008157">
    <property type="term" value="F:protein phosphatase 1 binding"/>
    <property type="evidence" value="ECO:0007669"/>
    <property type="project" value="TreeGrafter"/>
</dbReference>
<dbReference type="Pfam" id="PF03370">
    <property type="entry name" value="CBM_21"/>
    <property type="match status" value="1"/>
</dbReference>
<dbReference type="InterPro" id="IPR005036">
    <property type="entry name" value="CBM21_dom"/>
</dbReference>
<feature type="compositionally biased region" description="Low complexity" evidence="1">
    <location>
        <begin position="396"/>
        <end position="408"/>
    </location>
</feature>
<dbReference type="GO" id="GO:0005979">
    <property type="term" value="P:regulation of glycogen biosynthetic process"/>
    <property type="evidence" value="ECO:0007669"/>
    <property type="project" value="TreeGrafter"/>
</dbReference>
<proteinExistence type="predicted"/>
<comment type="caution">
    <text evidence="3">The sequence shown here is derived from an EMBL/GenBank/DDBJ whole genome shotgun (WGS) entry which is preliminary data.</text>
</comment>
<gene>
    <name evidence="3" type="ORF">HNY73_022851</name>
</gene>
<keyword evidence="4" id="KW-1185">Reference proteome</keyword>
<dbReference type="GO" id="GO:2001069">
    <property type="term" value="F:glycogen binding"/>
    <property type="evidence" value="ECO:0007669"/>
    <property type="project" value="TreeGrafter"/>
</dbReference>
<sequence length="709" mass="79450">MLKRKRMITTCSLSSCRIKAEALARVFNSRIWPCTWVDRRRAEDSAEEDEEYFEASPIEDEDKQRGRDSSAATVEGRAKLFELLQQHANDDATEVFYDVSDHVESDAGNVSQSVVEENGFEEIELRDSHAGISEINATGDVISSGELVRNGECEIMPIDSASENSSAAVVKRSYFDDSEFDGVIREEPKTSSFEKEILAGTWDSGSLGPNQIEIYPKYSNGFLNDENINNEIEVSQDTNDTFIDNDKQETDINLNKEQTDLISETEKEKYNAFDFENEEILTVSIDSGSCTINQIEVHDDKAFNAFNKANIDSDQNDSQIFDTTNEQETESESQNIDTTIEKETEIGFQNFDATNEKESGIDSCNFDTTIEKETESDSRNSDTTIEKEIEIDTKGSENSISIEVISSSPPGKDRETNSNENISKVDTDIQENCRLHVFAGARPAISRSTSLKTGKTPPGTPSRKKIVRFADVLGLDLEDVRHIISGDLPNVPSSAFSDLVLPDEDLPTKCTPAATLELTGIPQGSWENIQQGAVGLNTIYPLFDIPGQQHDFIDRVRNNGICLENVIISDFNVQCTCRVMNWGFTKKVIARYSTDSWNSSQDINASYVSDSSRDGMDSFAFNIFLSQQRRNVEFALCYTYRKFFRSHQSDLDTSVLSIRKMSQNDGNIFVKKSLSSAFVKQMIKSKEVNGIQKCAVFFPFFLELTLTPT</sequence>
<dbReference type="InterPro" id="IPR038175">
    <property type="entry name" value="CBM21_dom_sf"/>
</dbReference>
<accession>A0A8T0E3P6</accession>
<dbReference type="InterPro" id="IPR050782">
    <property type="entry name" value="PP1_regulatory_subunit_3"/>
</dbReference>
<reference evidence="3" key="2">
    <citation type="submission" date="2020-06" db="EMBL/GenBank/DDBJ databases">
        <authorList>
            <person name="Sheffer M."/>
        </authorList>
    </citation>
    <scope>NUCLEOTIDE SEQUENCE</scope>
</reference>
<dbReference type="Gene3D" id="2.60.40.2440">
    <property type="entry name" value="Carbohydrate binding type-21 domain"/>
    <property type="match status" value="1"/>
</dbReference>
<feature type="compositionally biased region" description="Acidic residues" evidence="1">
    <location>
        <begin position="45"/>
        <end position="61"/>
    </location>
</feature>
<evidence type="ECO:0000313" key="3">
    <source>
        <dbReference type="EMBL" id="KAF8764805.1"/>
    </source>
</evidence>
<feature type="compositionally biased region" description="Basic and acidic residues" evidence="1">
    <location>
        <begin position="369"/>
        <end position="395"/>
    </location>
</feature>
<name>A0A8T0E3P6_ARGBR</name>
<dbReference type="Proteomes" id="UP000807504">
    <property type="component" value="Unassembled WGS sequence"/>
</dbReference>
<dbReference type="PANTHER" id="PTHR12307:SF53">
    <property type="entry name" value="PROTEIN PHOSPHATASE 1 REGULATORY SUBUNIT"/>
    <property type="match status" value="1"/>
</dbReference>
<feature type="region of interest" description="Disordered" evidence="1">
    <location>
        <begin position="351"/>
        <end position="419"/>
    </location>
</feature>
<feature type="region of interest" description="Disordered" evidence="1">
    <location>
        <begin position="45"/>
        <end position="71"/>
    </location>
</feature>
<feature type="domain" description="CBM21" evidence="2">
    <location>
        <begin position="553"/>
        <end position="656"/>
    </location>
</feature>